<dbReference type="PANTHER" id="PTHR31286:SF180">
    <property type="entry name" value="OS10G0362600 PROTEIN"/>
    <property type="match status" value="1"/>
</dbReference>
<evidence type="ECO:0000313" key="3">
    <source>
        <dbReference type="Proteomes" id="UP000245207"/>
    </source>
</evidence>
<keyword evidence="3" id="KW-1185">Reference proteome</keyword>
<evidence type="ECO:0000313" key="2">
    <source>
        <dbReference type="EMBL" id="PWA39327.1"/>
    </source>
</evidence>
<dbReference type="EMBL" id="PKPP01014738">
    <property type="protein sequence ID" value="PWA39327.1"/>
    <property type="molecule type" value="Genomic_DNA"/>
</dbReference>
<evidence type="ECO:0008006" key="4">
    <source>
        <dbReference type="Google" id="ProtNLM"/>
    </source>
</evidence>
<evidence type="ECO:0000256" key="1">
    <source>
        <dbReference type="SAM" id="MobiDB-lite"/>
    </source>
</evidence>
<feature type="region of interest" description="Disordered" evidence="1">
    <location>
        <begin position="1"/>
        <end position="36"/>
    </location>
</feature>
<reference evidence="2 3" key="1">
    <citation type="journal article" date="2018" name="Mol. Plant">
        <title>The genome of Artemisia annua provides insight into the evolution of Asteraceae family and artemisinin biosynthesis.</title>
        <authorList>
            <person name="Shen Q."/>
            <person name="Zhang L."/>
            <person name="Liao Z."/>
            <person name="Wang S."/>
            <person name="Yan T."/>
            <person name="Shi P."/>
            <person name="Liu M."/>
            <person name="Fu X."/>
            <person name="Pan Q."/>
            <person name="Wang Y."/>
            <person name="Lv Z."/>
            <person name="Lu X."/>
            <person name="Zhang F."/>
            <person name="Jiang W."/>
            <person name="Ma Y."/>
            <person name="Chen M."/>
            <person name="Hao X."/>
            <person name="Li L."/>
            <person name="Tang Y."/>
            <person name="Lv G."/>
            <person name="Zhou Y."/>
            <person name="Sun X."/>
            <person name="Brodelius P.E."/>
            <person name="Rose J.K.C."/>
            <person name="Tang K."/>
        </authorList>
    </citation>
    <scope>NUCLEOTIDE SEQUENCE [LARGE SCALE GENOMIC DNA]</scope>
    <source>
        <strain evidence="3">cv. Huhao1</strain>
        <tissue evidence="2">Leaf</tissue>
    </source>
</reference>
<protein>
    <recommendedName>
        <fullName evidence="4">Zinc knuckle CX2CX4HX4C</fullName>
    </recommendedName>
</protein>
<dbReference type="Proteomes" id="UP000245207">
    <property type="component" value="Unassembled WGS sequence"/>
</dbReference>
<accession>A0A2U1KRD9</accession>
<dbReference type="AlphaFoldDB" id="A0A2U1KRD9"/>
<feature type="compositionally biased region" description="Basic and acidic residues" evidence="1">
    <location>
        <begin position="18"/>
        <end position="28"/>
    </location>
</feature>
<organism evidence="2 3">
    <name type="scientific">Artemisia annua</name>
    <name type="common">Sweet wormwood</name>
    <dbReference type="NCBI Taxonomy" id="35608"/>
    <lineage>
        <taxon>Eukaryota</taxon>
        <taxon>Viridiplantae</taxon>
        <taxon>Streptophyta</taxon>
        <taxon>Embryophyta</taxon>
        <taxon>Tracheophyta</taxon>
        <taxon>Spermatophyta</taxon>
        <taxon>Magnoliopsida</taxon>
        <taxon>eudicotyledons</taxon>
        <taxon>Gunneridae</taxon>
        <taxon>Pentapetalae</taxon>
        <taxon>asterids</taxon>
        <taxon>campanulids</taxon>
        <taxon>Asterales</taxon>
        <taxon>Asteraceae</taxon>
        <taxon>Asteroideae</taxon>
        <taxon>Anthemideae</taxon>
        <taxon>Artemisiinae</taxon>
        <taxon>Artemisia</taxon>
    </lineage>
</organism>
<dbReference type="PANTHER" id="PTHR31286">
    <property type="entry name" value="GLYCINE-RICH CELL WALL STRUCTURAL PROTEIN 1.8-LIKE"/>
    <property type="match status" value="1"/>
</dbReference>
<gene>
    <name evidence="2" type="ORF">CTI12_AA572880</name>
</gene>
<name>A0A2U1KRD9_ARTAN</name>
<dbReference type="InterPro" id="IPR040256">
    <property type="entry name" value="At4g02000-like"/>
</dbReference>
<proteinExistence type="predicted"/>
<comment type="caution">
    <text evidence="2">The sequence shown here is derived from an EMBL/GenBank/DDBJ whole genome shotgun (WGS) entry which is preliminary data.</text>
</comment>
<sequence>MESSGFNIEENGGMMNDGNREDKHDDNAGIKPNNTNEEVEKVIEVMASSEVCKATTDAQNDANRNITIEIDGDSANIVVNETNNHVNQNVAKTYAHMVLNGDNAVNNKLIFRPTEINEDGNEYVYDCLDMSNRQRKTDYARVLLEFDVKKGFKEKIAIQYKDKDNVIRGTKIVNVEYAWKLEICTHCQVFGHDFKECGKRPKSSEEIEAEKNHNAQKMMNQDKSHVNMKNENEGNKSVDGRREWKVTKVAMEGVKTSNNFASLQEEYNIEFPAIPTSQNQYAFLIEEYVRKTDLILLFQKEEDLVEKLVYNKRIPTIDETKI</sequence>